<dbReference type="Proteomes" id="UP000184204">
    <property type="component" value="Unassembled WGS sequence"/>
</dbReference>
<dbReference type="PANTHER" id="PTHR22946:SF9">
    <property type="entry name" value="POLYKETIDE TRANSFERASE AF380"/>
    <property type="match status" value="1"/>
</dbReference>
<proteinExistence type="inferred from homology"/>
<sequence length="284" mass="31798">MKSLINYGEIHYGDVPNRPNQIGIIIPGPRGKLLATLYTPGGKGPHPLVLLFHGIPGNEQNLDVAQALRREGLHVLTFHYSGSWGSDGEYSLKNNLEDAETVLDFMLKDKFYSIDKSRIYAIGHSLGGFVCGQLSAKRKEIAACALLMPCDIGRFFRIKEEDGAASESLYQILEESTLWLRGAKVELFLEEIKQNRSIFPLETLAWQLAKKPVLCVEALLDTQTPPKHHCHPLEKGILSTGGTQLRVHALQTDHCAADYRLELIRIVTDYFWEVSSEKELSLSQ</sequence>
<gene>
    <name evidence="4" type="ORF">CPRO_10330</name>
    <name evidence="5" type="ORF">SAMN02745151_02196</name>
</gene>
<evidence type="ECO:0000256" key="2">
    <source>
        <dbReference type="ARBA" id="ARBA00038115"/>
    </source>
</evidence>
<accession>A0A0X1U6S0</accession>
<reference evidence="4 6" key="1">
    <citation type="journal article" date="2016" name="Genome Announc.">
        <title>Complete Genome Sequence of the Amino Acid-Fermenting Clostridium propionicum X2 (DSM 1682).</title>
        <authorList>
            <person name="Poehlein A."/>
            <person name="Schlien K."/>
            <person name="Chowdhury N.P."/>
            <person name="Gottschalk G."/>
            <person name="Buckel W."/>
            <person name="Daniel R."/>
        </authorList>
    </citation>
    <scope>NUCLEOTIDE SEQUENCE [LARGE SCALE GENOMIC DNA]</scope>
    <source>
        <strain evidence="4 6">X2</strain>
    </source>
</reference>
<dbReference type="OrthoDB" id="53505at2"/>
<dbReference type="EMBL" id="CP014223">
    <property type="protein sequence ID" value="AMJ40628.1"/>
    <property type="molecule type" value="Genomic_DNA"/>
</dbReference>
<dbReference type="InterPro" id="IPR029058">
    <property type="entry name" value="AB_hydrolase_fold"/>
</dbReference>
<keyword evidence="6" id="KW-1185">Reference proteome</keyword>
<dbReference type="Pfam" id="PF00561">
    <property type="entry name" value="Abhydrolase_1"/>
    <property type="match status" value="1"/>
</dbReference>
<dbReference type="AlphaFoldDB" id="A0A0X1U6S0"/>
<evidence type="ECO:0000259" key="3">
    <source>
        <dbReference type="Pfam" id="PF00561"/>
    </source>
</evidence>
<evidence type="ECO:0000313" key="6">
    <source>
        <dbReference type="Proteomes" id="UP000068026"/>
    </source>
</evidence>
<dbReference type="Proteomes" id="UP000068026">
    <property type="component" value="Chromosome"/>
</dbReference>
<name>A0A0X1U6S0_ANAPI</name>
<evidence type="ECO:0000256" key="1">
    <source>
        <dbReference type="ARBA" id="ARBA00022801"/>
    </source>
</evidence>
<keyword evidence="1 5" id="KW-0378">Hydrolase</keyword>
<comment type="similarity">
    <text evidence="2">Belongs to the AB hydrolase superfamily. FUS2 hydrolase family.</text>
</comment>
<dbReference type="EMBL" id="FQUA01000010">
    <property type="protein sequence ID" value="SHE91462.1"/>
    <property type="molecule type" value="Genomic_DNA"/>
</dbReference>
<feature type="domain" description="AB hydrolase-1" evidence="3">
    <location>
        <begin position="47"/>
        <end position="169"/>
    </location>
</feature>
<reference evidence="7" key="4">
    <citation type="submission" date="2016-11" db="EMBL/GenBank/DDBJ databases">
        <authorList>
            <person name="Jaros S."/>
            <person name="Januszkiewicz K."/>
            <person name="Wedrychowicz H."/>
        </authorList>
    </citation>
    <scope>NUCLEOTIDE SEQUENCE [LARGE SCALE GENOMIC DNA]</scope>
    <source>
        <strain evidence="7">DSM 1682</strain>
    </source>
</reference>
<organism evidence="5 7">
    <name type="scientific">Anaerotignum propionicum DSM 1682</name>
    <dbReference type="NCBI Taxonomy" id="991789"/>
    <lineage>
        <taxon>Bacteria</taxon>
        <taxon>Bacillati</taxon>
        <taxon>Bacillota</taxon>
        <taxon>Clostridia</taxon>
        <taxon>Lachnospirales</taxon>
        <taxon>Anaerotignaceae</taxon>
        <taxon>Anaerotignum</taxon>
    </lineage>
</organism>
<protein>
    <submittedName>
        <fullName evidence="5">Alpha/beta hydrolase family protein</fullName>
    </submittedName>
</protein>
<dbReference type="SUPFAM" id="SSF53474">
    <property type="entry name" value="alpha/beta-Hydrolases"/>
    <property type="match status" value="1"/>
</dbReference>
<dbReference type="Gene3D" id="3.40.50.1820">
    <property type="entry name" value="alpha/beta hydrolase"/>
    <property type="match status" value="1"/>
</dbReference>
<evidence type="ECO:0000313" key="4">
    <source>
        <dbReference type="EMBL" id="AMJ40628.1"/>
    </source>
</evidence>
<reference evidence="6" key="2">
    <citation type="submission" date="2016-01" db="EMBL/GenBank/DDBJ databases">
        <authorList>
            <person name="Poehlein A."/>
            <person name="Schlien K."/>
            <person name="Gottschalk G."/>
            <person name="Buckel W."/>
            <person name="Daniel R."/>
        </authorList>
    </citation>
    <scope>NUCLEOTIDE SEQUENCE [LARGE SCALE GENOMIC DNA]</scope>
    <source>
        <strain evidence="6">X2</strain>
    </source>
</reference>
<dbReference type="PANTHER" id="PTHR22946">
    <property type="entry name" value="DIENELACTONE HYDROLASE DOMAIN-CONTAINING PROTEIN-RELATED"/>
    <property type="match status" value="1"/>
</dbReference>
<evidence type="ECO:0000313" key="7">
    <source>
        <dbReference type="Proteomes" id="UP000184204"/>
    </source>
</evidence>
<evidence type="ECO:0000313" key="5">
    <source>
        <dbReference type="EMBL" id="SHE91462.1"/>
    </source>
</evidence>
<dbReference type="InterPro" id="IPR050261">
    <property type="entry name" value="FrsA_esterase"/>
</dbReference>
<dbReference type="KEGG" id="cpro:CPRO_10330"/>
<dbReference type="GO" id="GO:0052689">
    <property type="term" value="F:carboxylic ester hydrolase activity"/>
    <property type="evidence" value="ECO:0007669"/>
    <property type="project" value="UniProtKB-ARBA"/>
</dbReference>
<dbReference type="RefSeq" id="WP_066048587.1">
    <property type="nucleotide sequence ID" value="NZ_CP014223.1"/>
</dbReference>
<reference evidence="5" key="3">
    <citation type="submission" date="2016-11" db="EMBL/GenBank/DDBJ databases">
        <authorList>
            <person name="Varghese N."/>
            <person name="Submissions S."/>
        </authorList>
    </citation>
    <scope>NUCLEOTIDE SEQUENCE</scope>
    <source>
        <strain evidence="5">DSM 1682</strain>
    </source>
</reference>
<dbReference type="InterPro" id="IPR000073">
    <property type="entry name" value="AB_hydrolase_1"/>
</dbReference>